<evidence type="ECO:0000256" key="4">
    <source>
        <dbReference type="ARBA" id="ARBA00022837"/>
    </source>
</evidence>
<evidence type="ECO:0000313" key="6">
    <source>
        <dbReference type="EMBL" id="AIF12386.1"/>
    </source>
</evidence>
<evidence type="ECO:0000256" key="3">
    <source>
        <dbReference type="ARBA" id="ARBA00022723"/>
    </source>
</evidence>
<dbReference type="PANTHER" id="PTHR12682:SF11">
    <property type="entry name" value="PROTEIN ARCHEASE"/>
    <property type="match status" value="1"/>
</dbReference>
<dbReference type="InterPro" id="IPR036820">
    <property type="entry name" value="Archease_dom_sf"/>
</dbReference>
<keyword evidence="4" id="KW-0106">Calcium</keyword>
<dbReference type="Pfam" id="PF01951">
    <property type="entry name" value="Archease"/>
    <property type="match status" value="1"/>
</dbReference>
<organism evidence="6">
    <name type="scientific">uncultured marine thaumarchaeote KM3_55_F05</name>
    <dbReference type="NCBI Taxonomy" id="1456198"/>
    <lineage>
        <taxon>Archaea</taxon>
        <taxon>Nitrososphaerota</taxon>
        <taxon>environmental samples</taxon>
    </lineage>
</organism>
<evidence type="ECO:0000256" key="2">
    <source>
        <dbReference type="ARBA" id="ARBA00022694"/>
    </source>
</evidence>
<dbReference type="GO" id="GO:0008033">
    <property type="term" value="P:tRNA processing"/>
    <property type="evidence" value="ECO:0007669"/>
    <property type="project" value="UniProtKB-KW"/>
</dbReference>
<comment type="similarity">
    <text evidence="1">Belongs to the archease family.</text>
</comment>
<name>A0A075H7C9_9ARCH</name>
<dbReference type="InterPro" id="IPR023572">
    <property type="entry name" value="Archease_dom"/>
</dbReference>
<dbReference type="GO" id="GO:0046872">
    <property type="term" value="F:metal ion binding"/>
    <property type="evidence" value="ECO:0007669"/>
    <property type="project" value="UniProtKB-KW"/>
</dbReference>
<keyword evidence="2" id="KW-0819">tRNA processing</keyword>
<reference evidence="6" key="1">
    <citation type="journal article" date="2014" name="Genome Biol. Evol.">
        <title>Pangenome evidence for extensive interdomain horizontal transfer affecting lineage core and shell genes in uncultured planktonic thaumarchaeota and euryarchaeota.</title>
        <authorList>
            <person name="Deschamps P."/>
            <person name="Zivanovic Y."/>
            <person name="Moreira D."/>
            <person name="Rodriguez-Valera F."/>
            <person name="Lopez-Garcia P."/>
        </authorList>
    </citation>
    <scope>NUCLEOTIDE SEQUENCE</scope>
</reference>
<dbReference type="Gene3D" id="3.55.10.10">
    <property type="entry name" value="Archease domain"/>
    <property type="match status" value="1"/>
</dbReference>
<dbReference type="SUPFAM" id="SSF69819">
    <property type="entry name" value="MTH1598-like"/>
    <property type="match status" value="1"/>
</dbReference>
<keyword evidence="3" id="KW-0479">Metal-binding</keyword>
<dbReference type="EMBL" id="KF900944">
    <property type="protein sequence ID" value="AIF12386.1"/>
    <property type="molecule type" value="Genomic_DNA"/>
</dbReference>
<dbReference type="NCBIfam" id="NF001617">
    <property type="entry name" value="PRK00407.1"/>
    <property type="match status" value="1"/>
</dbReference>
<dbReference type="PANTHER" id="PTHR12682">
    <property type="entry name" value="ARCHEASE"/>
    <property type="match status" value="1"/>
</dbReference>
<evidence type="ECO:0000259" key="5">
    <source>
        <dbReference type="Pfam" id="PF01951"/>
    </source>
</evidence>
<dbReference type="AlphaFoldDB" id="A0A075H7C9"/>
<accession>A0A075H7C9</accession>
<evidence type="ECO:0000256" key="1">
    <source>
        <dbReference type="ARBA" id="ARBA00007963"/>
    </source>
</evidence>
<feature type="domain" description="Archease" evidence="5">
    <location>
        <begin position="7"/>
        <end position="144"/>
    </location>
</feature>
<proteinExistence type="inferred from homology"/>
<sequence>MIPKERYVALEHTTDAYLEAYGLTLEEAFGNAAYALMSTLVDINRVEKTTEGILSAEGHDLESLLYNWLETVLLRATVDMHVMSDFDVKLTRKGDDLALTAKTRGEILVPEKHHPKVEVKAATYHQMEIKKADGKYVLRFILDL</sequence>
<protein>
    <recommendedName>
        <fullName evidence="5">Archease domain-containing protein</fullName>
    </recommendedName>
</protein>
<dbReference type="InterPro" id="IPR002804">
    <property type="entry name" value="Archease"/>
</dbReference>